<evidence type="ECO:0000313" key="2">
    <source>
        <dbReference type="EMBL" id="RDX49663.1"/>
    </source>
</evidence>
<dbReference type="STRING" id="139420.A0A371DAV1"/>
<dbReference type="Gene3D" id="2.40.70.10">
    <property type="entry name" value="Acid Proteases"/>
    <property type="match status" value="1"/>
</dbReference>
<feature type="region of interest" description="Disordered" evidence="1">
    <location>
        <begin position="193"/>
        <end position="232"/>
    </location>
</feature>
<evidence type="ECO:0008006" key="4">
    <source>
        <dbReference type="Google" id="ProtNLM"/>
    </source>
</evidence>
<feature type="compositionally biased region" description="Low complexity" evidence="1">
    <location>
        <begin position="199"/>
        <end position="210"/>
    </location>
</feature>
<name>A0A371DAV1_9APHY</name>
<organism evidence="2 3">
    <name type="scientific">Lentinus brumalis</name>
    <dbReference type="NCBI Taxonomy" id="2498619"/>
    <lineage>
        <taxon>Eukaryota</taxon>
        <taxon>Fungi</taxon>
        <taxon>Dikarya</taxon>
        <taxon>Basidiomycota</taxon>
        <taxon>Agaricomycotina</taxon>
        <taxon>Agaricomycetes</taxon>
        <taxon>Polyporales</taxon>
        <taxon>Polyporaceae</taxon>
        <taxon>Lentinus</taxon>
    </lineage>
</organism>
<sequence>MSAEALITPNSKSAPTFGEGKITPANMNSWEHQCVLFFRERDTAEDKMVQKASFGFANELLQDWYLANQDLIDEMDWKTFVAAMRTRFLPRGWASKIRSDIIAKRMDSSEHFDDFIMHVEKLNARLRNTDARLDDAAFRTIVSANLVEELNHACLDDDIADIVSFQDWKAAISNLDAKRHRLLDIVKNSVSARTSGKTSSGSGNVPRSSGSGNGSGVSAGSKGSGIPKLTDGDRKLLNEHSGCYKCRRFYAGHLANECKTWPNPATYQPLSQKLALEAKAAKDNPRTRATAAAVTDEVDDNTVAAVGLTSPNARASCILGSGSDSEVYVAPLYSPHTILSACILSSTVESSAISTLIDSGAHTVLIRQDIVEQLQLPQHPLPQPYKLGNAWGTEERESKVYVKLRIALPDFSWTSVTCRAIVVPSLCAPVILGKPFLESNKLVEDHAARTLLHKPSGINLLQHVDPTPVHPQQPKERREQQPLRRLNADKHTIDATVAAVTAVRERVETLAYIETLHKENNAIKLEYADLFPDDIPHITRLPTDVYHRFVLKDANMKIVRRQYDCPKKYREAWK</sequence>
<evidence type="ECO:0000256" key="1">
    <source>
        <dbReference type="SAM" id="MobiDB-lite"/>
    </source>
</evidence>
<dbReference type="InterPro" id="IPR021109">
    <property type="entry name" value="Peptidase_aspartic_dom_sf"/>
</dbReference>
<dbReference type="CDD" id="cd00303">
    <property type="entry name" value="retropepsin_like"/>
    <property type="match status" value="1"/>
</dbReference>
<reference evidence="2 3" key="1">
    <citation type="journal article" date="2018" name="Biotechnol. Biofuels">
        <title>Integrative visual omics of the white-rot fungus Polyporus brumalis exposes the biotechnological potential of its oxidative enzymes for delignifying raw plant biomass.</title>
        <authorList>
            <person name="Miyauchi S."/>
            <person name="Rancon A."/>
            <person name="Drula E."/>
            <person name="Hage H."/>
            <person name="Chaduli D."/>
            <person name="Favel A."/>
            <person name="Grisel S."/>
            <person name="Henrissat B."/>
            <person name="Herpoel-Gimbert I."/>
            <person name="Ruiz-Duenas F.J."/>
            <person name="Chevret D."/>
            <person name="Hainaut M."/>
            <person name="Lin J."/>
            <person name="Wang M."/>
            <person name="Pangilinan J."/>
            <person name="Lipzen A."/>
            <person name="Lesage-Meessen L."/>
            <person name="Navarro D."/>
            <person name="Riley R."/>
            <person name="Grigoriev I.V."/>
            <person name="Zhou S."/>
            <person name="Raouche S."/>
            <person name="Rosso M.N."/>
        </authorList>
    </citation>
    <scope>NUCLEOTIDE SEQUENCE [LARGE SCALE GENOMIC DNA]</scope>
    <source>
        <strain evidence="2 3">BRFM 1820</strain>
    </source>
</reference>
<proteinExistence type="predicted"/>
<protein>
    <recommendedName>
        <fullName evidence="4">Retrotransposon gag domain-containing protein</fullName>
    </recommendedName>
</protein>
<dbReference type="EMBL" id="KZ857404">
    <property type="protein sequence ID" value="RDX49663.1"/>
    <property type="molecule type" value="Genomic_DNA"/>
</dbReference>
<dbReference type="Proteomes" id="UP000256964">
    <property type="component" value="Unassembled WGS sequence"/>
</dbReference>
<dbReference type="Pfam" id="PF13975">
    <property type="entry name" value="gag-asp_proteas"/>
    <property type="match status" value="1"/>
</dbReference>
<dbReference type="OrthoDB" id="2801433at2759"/>
<keyword evidence="3" id="KW-1185">Reference proteome</keyword>
<evidence type="ECO:0000313" key="3">
    <source>
        <dbReference type="Proteomes" id="UP000256964"/>
    </source>
</evidence>
<gene>
    <name evidence="2" type="ORF">OH76DRAFT_1350553</name>
</gene>
<accession>A0A371DAV1</accession>
<dbReference type="AlphaFoldDB" id="A0A371DAV1"/>
<feature type="non-terminal residue" evidence="2">
    <location>
        <position position="1"/>
    </location>
</feature>